<evidence type="ECO:0000313" key="4">
    <source>
        <dbReference type="Proteomes" id="UP000004310"/>
    </source>
</evidence>
<feature type="domain" description="DUF305" evidence="2">
    <location>
        <begin position="98"/>
        <end position="180"/>
    </location>
</feature>
<keyword evidence="1" id="KW-0812">Transmembrane</keyword>
<sequence>MKRGNQVSYWRFAAMIATSTVVMLGLMYLNTYLPEHVFYSETRVYMAIMMGGVMAFIMLGFMLSMYSSRTINALIFIGSVLVAGFALWLVRSQITIGDRSYMKAMIPHHSIAIMTSSRANIKDQRVRKLADEIIYAQDKEIAEMRYLIADIDRSGRKAGRNPKKPAQMTNVEEALATPETATLDAEFLTEAEIKRAFSNGGTCSFRYTSQSDPSYVVSVADDQASGVVKISGDLVRLQGDDATSMSSEDLVIGLTPVEEGMNLTEAIGTTIEADMVLAIGEDLEVGYRGYLECPL</sequence>
<evidence type="ECO:0000259" key="2">
    <source>
        <dbReference type="Pfam" id="PF03713"/>
    </source>
</evidence>
<evidence type="ECO:0000313" key="3">
    <source>
        <dbReference type="EMBL" id="EAU39771.1"/>
    </source>
</evidence>
<feature type="transmembrane region" description="Helical" evidence="1">
    <location>
        <begin position="12"/>
        <end position="32"/>
    </location>
</feature>
<comment type="caution">
    <text evidence="3">The sequence shown here is derived from an EMBL/GenBank/DDBJ whole genome shotgun (WGS) entry which is preliminary data.</text>
</comment>
<dbReference type="eggNOG" id="COG3544">
    <property type="taxonomic scope" value="Bacteria"/>
</dbReference>
<dbReference type="InterPro" id="IPR012347">
    <property type="entry name" value="Ferritin-like"/>
</dbReference>
<feature type="transmembrane region" description="Helical" evidence="1">
    <location>
        <begin position="71"/>
        <end position="90"/>
    </location>
</feature>
<dbReference type="STRING" id="217511.GCA_001463845_03317"/>
<protein>
    <recommendedName>
        <fullName evidence="2">DUF305 domain-containing protein</fullName>
    </recommendedName>
</protein>
<reference evidence="3 4" key="1">
    <citation type="journal article" date="2010" name="J. Bacteriol.">
        <title>Genome sequence of Fulvimarina pelagi HTCC2506T, a Mn(II)-oxidizing alphaproteobacterium possessing an aerobic anoxygenic photosynthetic gene cluster and Xanthorhodopsin.</title>
        <authorList>
            <person name="Kang I."/>
            <person name="Oh H.M."/>
            <person name="Lim S.I."/>
            <person name="Ferriera S."/>
            <person name="Giovannoni S.J."/>
            <person name="Cho J.C."/>
        </authorList>
    </citation>
    <scope>NUCLEOTIDE SEQUENCE [LARGE SCALE GENOMIC DNA]</scope>
    <source>
        <strain evidence="3 4">HTCC2506</strain>
    </source>
</reference>
<dbReference type="Pfam" id="PF03713">
    <property type="entry name" value="DUF305"/>
    <property type="match status" value="1"/>
</dbReference>
<dbReference type="Proteomes" id="UP000004310">
    <property type="component" value="Unassembled WGS sequence"/>
</dbReference>
<dbReference type="InterPro" id="IPR005183">
    <property type="entry name" value="DUF305_CopM-like"/>
</dbReference>
<gene>
    <name evidence="3" type="ORF">FP2506_00115</name>
</gene>
<dbReference type="HOGENOM" id="CLU_1026024_0_0_5"/>
<evidence type="ECO:0000256" key="1">
    <source>
        <dbReference type="SAM" id="Phobius"/>
    </source>
</evidence>
<feature type="transmembrane region" description="Helical" evidence="1">
    <location>
        <begin position="44"/>
        <end position="64"/>
    </location>
</feature>
<proteinExistence type="predicted"/>
<name>Q0FXW2_9HYPH</name>
<keyword evidence="1" id="KW-0472">Membrane</keyword>
<dbReference type="AlphaFoldDB" id="Q0FXW2"/>
<dbReference type="EMBL" id="AATP01000012">
    <property type="protein sequence ID" value="EAU39771.1"/>
    <property type="molecule type" value="Genomic_DNA"/>
</dbReference>
<keyword evidence="1" id="KW-1133">Transmembrane helix</keyword>
<accession>Q0FXW2</accession>
<organism evidence="3 4">
    <name type="scientific">Fulvimarina pelagi HTCC2506</name>
    <dbReference type="NCBI Taxonomy" id="314231"/>
    <lineage>
        <taxon>Bacteria</taxon>
        <taxon>Pseudomonadati</taxon>
        <taxon>Pseudomonadota</taxon>
        <taxon>Alphaproteobacteria</taxon>
        <taxon>Hyphomicrobiales</taxon>
        <taxon>Aurantimonadaceae</taxon>
        <taxon>Fulvimarina</taxon>
    </lineage>
</organism>
<dbReference type="Gene3D" id="1.20.1260.10">
    <property type="match status" value="1"/>
</dbReference>
<keyword evidence="4" id="KW-1185">Reference proteome</keyword>